<gene>
    <name evidence="3" type="ORF">BE221DRAFT_188805</name>
    <name evidence="2" type="ORF">OT_ostta04g03255</name>
</gene>
<sequence length="116" mass="12856">MFVLARAPACAPSTNRRRAATTKRTTRVARIASVRAASEDVDSTSDDAEPSPSMLEFAESGFPSDEDDVMDPRARDRAMNKVVDEIHELNKAEEEVLNKAFKLVEKFGLKRKTASE</sequence>
<dbReference type="Proteomes" id="UP000009170">
    <property type="component" value="Unassembled WGS sequence"/>
</dbReference>
<evidence type="ECO:0000313" key="4">
    <source>
        <dbReference type="Proteomes" id="UP000009170"/>
    </source>
</evidence>
<dbReference type="KEGG" id="ota:OT_ostta04g03255"/>
<accession>A0A454XPY6</accession>
<name>Q01AQ7_OSTTA</name>
<evidence type="ECO:0000313" key="2">
    <source>
        <dbReference type="EMBL" id="CAL51741.1"/>
    </source>
</evidence>
<keyword evidence="4" id="KW-1185">Reference proteome</keyword>
<dbReference type="InParanoid" id="Q01AQ7"/>
<feature type="compositionally biased region" description="Basic residues" evidence="1">
    <location>
        <begin position="15"/>
        <end position="27"/>
    </location>
</feature>
<dbReference type="EMBL" id="CAID01000004">
    <property type="protein sequence ID" value="CAL51741.1"/>
    <property type="molecule type" value="Genomic_DNA"/>
</dbReference>
<accession>A0A1Y5IIX4</accession>
<accession>Q01AQ7</accession>
<feature type="region of interest" description="Disordered" evidence="1">
    <location>
        <begin position="1"/>
        <end position="71"/>
    </location>
</feature>
<reference evidence="2 4" key="1">
    <citation type="journal article" date="2006" name="Proc. Natl. Acad. Sci. U.S.A.">
        <title>Genome analysis of the smallest free-living eukaryote Ostreococcus tauri unveils many unique features.</title>
        <authorList>
            <person name="Derelle E."/>
            <person name="Ferraz C."/>
            <person name="Rombauts S."/>
            <person name="Rouze P."/>
            <person name="Worden A.Z."/>
            <person name="Robbens S."/>
            <person name="Partensky F."/>
            <person name="Degroeve S."/>
            <person name="Echeynie S."/>
            <person name="Cooke R."/>
            <person name="Saeys Y."/>
            <person name="Wuyts J."/>
            <person name="Jabbari K."/>
            <person name="Bowler C."/>
            <person name="Panaud O."/>
            <person name="Piegu B."/>
            <person name="Ball S.G."/>
            <person name="Ral J.-P."/>
            <person name="Bouget F.-Y."/>
            <person name="Piganeau G."/>
            <person name="De Baets B."/>
            <person name="Picard A."/>
            <person name="Delseny M."/>
            <person name="Demaille J."/>
            <person name="Van de Peer Y."/>
            <person name="Moreau H."/>
        </authorList>
    </citation>
    <scope>NUCLEOTIDE SEQUENCE [LARGE SCALE GENOMIC DNA]</scope>
    <source>
        <strain evidence="2 4">OTTH0595</strain>
    </source>
</reference>
<organism evidence="2 4">
    <name type="scientific">Ostreococcus tauri</name>
    <name type="common">Marine green alga</name>
    <dbReference type="NCBI Taxonomy" id="70448"/>
    <lineage>
        <taxon>Eukaryota</taxon>
        <taxon>Viridiplantae</taxon>
        <taxon>Chlorophyta</taxon>
        <taxon>Mamiellophyceae</taxon>
        <taxon>Mamiellales</taxon>
        <taxon>Bathycoccaceae</taxon>
        <taxon>Ostreococcus</taxon>
    </lineage>
</organism>
<evidence type="ECO:0000313" key="3">
    <source>
        <dbReference type="EMBL" id="OUS49510.1"/>
    </source>
</evidence>
<dbReference type="AlphaFoldDB" id="Q01AQ7"/>
<reference evidence="3" key="3">
    <citation type="submission" date="2017-04" db="EMBL/GenBank/DDBJ databases">
        <title>Population genomics of picophytoplankton unveils novel chromosome hypervariability.</title>
        <authorList>
            <consortium name="DOE Joint Genome Institute"/>
            <person name="Blanc-Mathieu R."/>
            <person name="Krasovec M."/>
            <person name="Hebrard M."/>
            <person name="Yau S."/>
            <person name="Desgranges E."/>
            <person name="Martin J."/>
            <person name="Schackwitz W."/>
            <person name="Kuo A."/>
            <person name="Salin G."/>
            <person name="Donnadieu C."/>
            <person name="Desdevises Y."/>
            <person name="Sanchez-Ferandin S."/>
            <person name="Moreau H."/>
            <person name="Rivals E."/>
            <person name="Grigoriev I.V."/>
            <person name="Grimsley N."/>
            <person name="Eyre-Walker A."/>
            <person name="Piganeau G."/>
        </authorList>
    </citation>
    <scope>NUCLEOTIDE SEQUENCE [LARGE SCALE GENOMIC DNA]</scope>
    <source>
        <strain evidence="3">RCC 1115</strain>
    </source>
</reference>
<dbReference type="EMBL" id="KZ155771">
    <property type="protein sequence ID" value="OUS49510.1"/>
    <property type="molecule type" value="Genomic_DNA"/>
</dbReference>
<evidence type="ECO:0000256" key="1">
    <source>
        <dbReference type="SAM" id="MobiDB-lite"/>
    </source>
</evidence>
<dbReference type="OrthoDB" id="496947at2759"/>
<dbReference type="RefSeq" id="XP_003078861.1">
    <property type="nucleotide sequence ID" value="XM_003078813.1"/>
</dbReference>
<proteinExistence type="predicted"/>
<dbReference type="Proteomes" id="UP000195557">
    <property type="component" value="Unassembled WGS sequence"/>
</dbReference>
<dbReference type="GeneID" id="9834206"/>
<protein>
    <submittedName>
        <fullName evidence="2">Uncharacterized protein</fullName>
    </submittedName>
</protein>
<feature type="compositionally biased region" description="Acidic residues" evidence="1">
    <location>
        <begin position="39"/>
        <end position="49"/>
    </location>
</feature>
<reference evidence="2" key="2">
    <citation type="journal article" date="2014" name="BMC Genomics">
        <title>An improved genome of the model marine alga Ostreococcus tauri unfolds by assessing Illumina de novo assemblies.</title>
        <authorList>
            <person name="Blanc-Mathieu R."/>
            <person name="Verhelst B."/>
            <person name="Derelle E."/>
            <person name="Rombauts S."/>
            <person name="Bouget F.Y."/>
            <person name="Carre I."/>
            <person name="Chateau A."/>
            <person name="Eyre-Walker A."/>
            <person name="Grimsley N."/>
            <person name="Moreau H."/>
            <person name="Piegu B."/>
            <person name="Rivals E."/>
            <person name="Schackwitz W."/>
            <person name="Van de Peer Y."/>
            <person name="Piganeau G."/>
        </authorList>
    </citation>
    <scope>NUCLEOTIDE SEQUENCE</scope>
    <source>
        <strain evidence="2">RCC4221</strain>
    </source>
</reference>